<dbReference type="Pfam" id="PF08378">
    <property type="entry name" value="NERD"/>
    <property type="match status" value="1"/>
</dbReference>
<dbReference type="AlphaFoldDB" id="A0A382LYE4"/>
<dbReference type="SUPFAM" id="SSF52980">
    <property type="entry name" value="Restriction endonuclease-like"/>
    <property type="match status" value="1"/>
</dbReference>
<evidence type="ECO:0000313" key="2">
    <source>
        <dbReference type="EMBL" id="SVC40735.1"/>
    </source>
</evidence>
<accession>A0A382LYE4</accession>
<organism evidence="2">
    <name type="scientific">marine metagenome</name>
    <dbReference type="NCBI Taxonomy" id="408172"/>
    <lineage>
        <taxon>unclassified sequences</taxon>
        <taxon>metagenomes</taxon>
        <taxon>ecological metagenomes</taxon>
    </lineage>
</organism>
<dbReference type="EMBL" id="UINC01089546">
    <property type="protein sequence ID" value="SVC40735.1"/>
    <property type="molecule type" value="Genomic_DNA"/>
</dbReference>
<gene>
    <name evidence="2" type="ORF">METZ01_LOCUS293589</name>
</gene>
<feature type="domain" description="NERD" evidence="1">
    <location>
        <begin position="27"/>
        <end position="144"/>
    </location>
</feature>
<protein>
    <recommendedName>
        <fullName evidence="1">NERD domain-containing protein</fullName>
    </recommendedName>
</protein>
<feature type="non-terminal residue" evidence="2">
    <location>
        <position position="203"/>
    </location>
</feature>
<reference evidence="2" key="1">
    <citation type="submission" date="2018-05" db="EMBL/GenBank/DDBJ databases">
        <authorList>
            <person name="Lanie J.A."/>
            <person name="Ng W.-L."/>
            <person name="Kazmierczak K.M."/>
            <person name="Andrzejewski T.M."/>
            <person name="Davidsen T.M."/>
            <person name="Wayne K.J."/>
            <person name="Tettelin H."/>
            <person name="Glass J.I."/>
            <person name="Rusch D."/>
            <person name="Podicherti R."/>
            <person name="Tsui H.-C.T."/>
            <person name="Winkler M.E."/>
        </authorList>
    </citation>
    <scope>NUCLEOTIDE SEQUENCE</scope>
</reference>
<evidence type="ECO:0000259" key="1">
    <source>
        <dbReference type="PROSITE" id="PS50965"/>
    </source>
</evidence>
<proteinExistence type="predicted"/>
<sequence length="203" mass="22287">MGLRSNYRWLKTAREGLLEHPDHARVNSERAEVRVADAVSRLAPGGWTIHRMVRIPNPDTHRGKGEVDVLAVCRRAVLVIEVKSYSGSVELVGDELVQNGEDRGEAIKRNEAKAKDLARLFRSKTGRSAPEIIPLLVFANRKGANISEGLLGRSDCYTERGLSGLEARASSLDEMGADDEEAVNEMAAEFGTWDSITYLGGLE</sequence>
<dbReference type="InterPro" id="IPR011528">
    <property type="entry name" value="NERD"/>
</dbReference>
<dbReference type="PROSITE" id="PS50965">
    <property type="entry name" value="NERD"/>
    <property type="match status" value="1"/>
</dbReference>
<dbReference type="InterPro" id="IPR011335">
    <property type="entry name" value="Restrct_endonuc-II-like"/>
</dbReference>
<name>A0A382LYE4_9ZZZZ</name>